<dbReference type="Pfam" id="PF03308">
    <property type="entry name" value="MeaB"/>
    <property type="match status" value="1"/>
</dbReference>
<reference evidence="2 3" key="1">
    <citation type="submission" date="2020-07" db="EMBL/GenBank/DDBJ databases">
        <authorList>
            <person name="Sun Q."/>
        </authorList>
    </citation>
    <scope>NUCLEOTIDE SEQUENCE [LARGE SCALE GENOMIC DNA]</scope>
    <source>
        <strain evidence="2 3">MAH-1</strain>
    </source>
</reference>
<dbReference type="GO" id="GO:0003924">
    <property type="term" value="F:GTPase activity"/>
    <property type="evidence" value="ECO:0007669"/>
    <property type="project" value="InterPro"/>
</dbReference>
<evidence type="ECO:0000313" key="3">
    <source>
        <dbReference type="Proteomes" id="UP000535020"/>
    </source>
</evidence>
<proteinExistence type="inferred from homology"/>
<dbReference type="PANTHER" id="PTHR23408">
    <property type="entry name" value="METHYLMALONYL-COA MUTASE"/>
    <property type="match status" value="1"/>
</dbReference>
<dbReference type="NCBIfam" id="NF006958">
    <property type="entry name" value="PRK09435.1"/>
    <property type="match status" value="1"/>
</dbReference>
<dbReference type="EMBL" id="JACBJI010000003">
    <property type="protein sequence ID" value="NYA71106.1"/>
    <property type="molecule type" value="Genomic_DNA"/>
</dbReference>
<keyword evidence="2" id="KW-0378">Hydrolase</keyword>
<evidence type="ECO:0000256" key="1">
    <source>
        <dbReference type="ARBA" id="ARBA00009625"/>
    </source>
</evidence>
<dbReference type="InterPro" id="IPR005129">
    <property type="entry name" value="GTPase_ArgK"/>
</dbReference>
<protein>
    <submittedName>
        <fullName evidence="2">Methylmalonyl Co-A mutase-associated GTPase MeaB</fullName>
        <ecNumber evidence="2">3.6.5.-</ecNumber>
    </submittedName>
</protein>
<dbReference type="Gene3D" id="3.40.50.300">
    <property type="entry name" value="P-loop containing nucleotide triphosphate hydrolases"/>
    <property type="match status" value="1"/>
</dbReference>
<dbReference type="AlphaFoldDB" id="A0A7Y8Y270"/>
<comment type="similarity">
    <text evidence="1">Belongs to the SIMIBI class G3E GTPase family. ArgK/MeaB subfamily.</text>
</comment>
<dbReference type="InterPro" id="IPR027417">
    <property type="entry name" value="P-loop_NTPase"/>
</dbReference>
<sequence>MFRDFFWPRDCSYIYRNNTRNLSLTAKKNISALTEVNGVDQPEAVSSSAARNLVSKRQRSVSAQDLINGIFDGNITALSRAITLVESTNPEHQQKASEVISACLPKANNSVRIGITGVPGVGKSTFIEAFGKYLTGIGKKVAVLAVDPSSSLSHGSILGDKTRMEELVKDKNAFIRPSASGETLGGVARKTRETITLCEAFGFDTIIIETVGVGQSETAVHGMTDFFLLLQIAGAGDELQGIKRGIMEMADAIVINKADGDNIKKAKLAKTEFGRALHYFPQKSSGWMPTALTCSAITKDGIPEIWEIVSAYLTLTKENGYFEKRRSEQNLEWMHEAINEQLKLNFYNDGKVASTIDNTRKNVMEHRLSPFSAAQELLKLFLGK</sequence>
<dbReference type="SUPFAM" id="SSF52540">
    <property type="entry name" value="P-loop containing nucleoside triphosphate hydrolases"/>
    <property type="match status" value="1"/>
</dbReference>
<dbReference type="GO" id="GO:0005525">
    <property type="term" value="F:GTP binding"/>
    <property type="evidence" value="ECO:0007669"/>
    <property type="project" value="InterPro"/>
</dbReference>
<dbReference type="GO" id="GO:0005737">
    <property type="term" value="C:cytoplasm"/>
    <property type="evidence" value="ECO:0007669"/>
    <property type="project" value="TreeGrafter"/>
</dbReference>
<dbReference type="Gene3D" id="1.20.5.170">
    <property type="match status" value="1"/>
</dbReference>
<dbReference type="EC" id="3.6.5.-" evidence="2"/>
<dbReference type="CDD" id="cd03114">
    <property type="entry name" value="MMAA-like"/>
    <property type="match status" value="1"/>
</dbReference>
<accession>A0A7Y8Y270</accession>
<evidence type="ECO:0000313" key="2">
    <source>
        <dbReference type="EMBL" id="NYA71106.1"/>
    </source>
</evidence>
<keyword evidence="3" id="KW-1185">Reference proteome</keyword>
<dbReference type="PANTHER" id="PTHR23408:SF3">
    <property type="entry name" value="METHYLMALONIC ACIDURIA TYPE A PROTEIN, MITOCHONDRIAL"/>
    <property type="match status" value="1"/>
</dbReference>
<dbReference type="NCBIfam" id="TIGR00750">
    <property type="entry name" value="lao"/>
    <property type="match status" value="1"/>
</dbReference>
<comment type="caution">
    <text evidence="2">The sequence shown here is derived from an EMBL/GenBank/DDBJ whole genome shotgun (WGS) entry which is preliminary data.</text>
</comment>
<gene>
    <name evidence="2" type="primary">meaB</name>
    <name evidence="2" type="ORF">HZF10_09260</name>
</gene>
<dbReference type="Gene3D" id="1.10.287.130">
    <property type="match status" value="1"/>
</dbReference>
<organism evidence="2 3">
    <name type="scientific">Flavobacterium agri</name>
    <dbReference type="NCBI Taxonomy" id="2743471"/>
    <lineage>
        <taxon>Bacteria</taxon>
        <taxon>Pseudomonadati</taxon>
        <taxon>Bacteroidota</taxon>
        <taxon>Flavobacteriia</taxon>
        <taxon>Flavobacteriales</taxon>
        <taxon>Flavobacteriaceae</taxon>
        <taxon>Flavobacterium</taxon>
    </lineage>
</organism>
<dbReference type="Proteomes" id="UP000535020">
    <property type="component" value="Unassembled WGS sequence"/>
</dbReference>
<name>A0A7Y8Y270_9FLAO</name>